<dbReference type="PANTHER" id="PTHR21646">
    <property type="entry name" value="UBIQUITIN CARBOXYL-TERMINAL HYDROLASE"/>
    <property type="match status" value="1"/>
</dbReference>
<organism evidence="5 6">
    <name type="scientific">Tetranychus urticae</name>
    <name type="common">Two-spotted spider mite</name>
    <dbReference type="NCBI Taxonomy" id="32264"/>
    <lineage>
        <taxon>Eukaryota</taxon>
        <taxon>Metazoa</taxon>
        <taxon>Ecdysozoa</taxon>
        <taxon>Arthropoda</taxon>
        <taxon>Chelicerata</taxon>
        <taxon>Arachnida</taxon>
        <taxon>Acari</taxon>
        <taxon>Acariformes</taxon>
        <taxon>Trombidiformes</taxon>
        <taxon>Prostigmata</taxon>
        <taxon>Eleutherengona</taxon>
        <taxon>Raphignathae</taxon>
        <taxon>Tetranychoidea</taxon>
        <taxon>Tetranychidae</taxon>
        <taxon>Tetranychus</taxon>
    </lineage>
</organism>
<dbReference type="InterPro" id="IPR001394">
    <property type="entry name" value="Peptidase_C19_UCH"/>
</dbReference>
<evidence type="ECO:0000313" key="5">
    <source>
        <dbReference type="EnsemblMetazoa" id="tetur01g05510.1"/>
    </source>
</evidence>
<keyword evidence="2" id="KW-0833">Ubl conjugation pathway</keyword>
<dbReference type="GO" id="GO:0006508">
    <property type="term" value="P:proteolysis"/>
    <property type="evidence" value="ECO:0007669"/>
    <property type="project" value="UniProtKB-KW"/>
</dbReference>
<feature type="compositionally biased region" description="Low complexity" evidence="3">
    <location>
        <begin position="784"/>
        <end position="809"/>
    </location>
</feature>
<accession>T1JR38</accession>
<dbReference type="EMBL" id="CAEY01000444">
    <property type="status" value="NOT_ANNOTATED_CDS"/>
    <property type="molecule type" value="Genomic_DNA"/>
</dbReference>
<dbReference type="PANTHER" id="PTHR21646:SF14">
    <property type="entry name" value="FI05488P"/>
    <property type="match status" value="1"/>
</dbReference>
<dbReference type="InterPro" id="IPR028889">
    <property type="entry name" value="USP"/>
</dbReference>
<keyword evidence="6" id="KW-1185">Reference proteome</keyword>
<dbReference type="InterPro" id="IPR038765">
    <property type="entry name" value="Papain-like_cys_pep_sf"/>
</dbReference>
<protein>
    <recommendedName>
        <fullName evidence="2">Ubiquitin carboxyl-terminal hydrolase</fullName>
        <ecNumber evidence="2">3.4.19.12</ecNumber>
    </recommendedName>
</protein>
<feature type="compositionally biased region" description="Polar residues" evidence="3">
    <location>
        <begin position="810"/>
        <end position="825"/>
    </location>
</feature>
<evidence type="ECO:0000256" key="3">
    <source>
        <dbReference type="SAM" id="MobiDB-lite"/>
    </source>
</evidence>
<feature type="domain" description="USP" evidence="4">
    <location>
        <begin position="129"/>
        <end position="739"/>
    </location>
</feature>
<comment type="similarity">
    <text evidence="2">Belongs to the peptidase C19 family.</text>
</comment>
<dbReference type="EnsemblMetazoa" id="tetur01g05510.1">
    <property type="protein sequence ID" value="tetur01g05510.1"/>
    <property type="gene ID" value="tetur01g05510"/>
</dbReference>
<evidence type="ECO:0000256" key="2">
    <source>
        <dbReference type="RuleBase" id="RU366025"/>
    </source>
</evidence>
<evidence type="ECO:0000256" key="1">
    <source>
        <dbReference type="ARBA" id="ARBA00000707"/>
    </source>
</evidence>
<dbReference type="eggNOG" id="KOG1870">
    <property type="taxonomic scope" value="Eukaryota"/>
</dbReference>
<keyword evidence="2" id="KW-0378">Hydrolase</keyword>
<feature type="compositionally biased region" description="Polar residues" evidence="3">
    <location>
        <begin position="900"/>
        <end position="909"/>
    </location>
</feature>
<evidence type="ECO:0000313" key="6">
    <source>
        <dbReference type="Proteomes" id="UP000015104"/>
    </source>
</evidence>
<dbReference type="STRING" id="32264.T1JR38"/>
<dbReference type="PROSITE" id="PS50235">
    <property type="entry name" value="USP_3"/>
    <property type="match status" value="1"/>
</dbReference>
<reference evidence="6" key="1">
    <citation type="submission" date="2011-08" db="EMBL/GenBank/DDBJ databases">
        <authorList>
            <person name="Rombauts S."/>
        </authorList>
    </citation>
    <scope>NUCLEOTIDE SEQUENCE</scope>
    <source>
        <strain evidence="6">London</strain>
    </source>
</reference>
<feature type="region of interest" description="Disordered" evidence="3">
    <location>
        <begin position="784"/>
        <end position="953"/>
    </location>
</feature>
<feature type="compositionally biased region" description="Polar residues" evidence="3">
    <location>
        <begin position="922"/>
        <end position="953"/>
    </location>
</feature>
<keyword evidence="2" id="KW-0788">Thiol protease</keyword>
<dbReference type="PROSITE" id="PS00972">
    <property type="entry name" value="USP_1"/>
    <property type="match status" value="1"/>
</dbReference>
<reference evidence="5" key="2">
    <citation type="submission" date="2015-06" db="UniProtKB">
        <authorList>
            <consortium name="EnsemblMetazoa"/>
        </authorList>
    </citation>
    <scope>IDENTIFICATION</scope>
</reference>
<dbReference type="GO" id="GO:0004843">
    <property type="term" value="F:cysteine-type deubiquitinase activity"/>
    <property type="evidence" value="ECO:0007669"/>
    <property type="project" value="UniProtKB-UniRule"/>
</dbReference>
<dbReference type="EC" id="3.4.19.12" evidence="2"/>
<feature type="compositionally biased region" description="Polar residues" evidence="3">
    <location>
        <begin position="860"/>
        <end position="879"/>
    </location>
</feature>
<dbReference type="Gene3D" id="3.90.70.10">
    <property type="entry name" value="Cysteine proteinases"/>
    <property type="match status" value="2"/>
</dbReference>
<dbReference type="CDD" id="cd02674">
    <property type="entry name" value="Peptidase_C19R"/>
    <property type="match status" value="1"/>
</dbReference>
<dbReference type="InterPro" id="IPR018200">
    <property type="entry name" value="USP_CS"/>
</dbReference>
<feature type="compositionally biased region" description="Polar residues" evidence="3">
    <location>
        <begin position="833"/>
        <end position="842"/>
    </location>
</feature>
<dbReference type="Proteomes" id="UP000015104">
    <property type="component" value="Unassembled WGS sequence"/>
</dbReference>
<dbReference type="Pfam" id="PF00443">
    <property type="entry name" value="UCH"/>
    <property type="match status" value="1"/>
</dbReference>
<name>T1JR38_TETUR</name>
<dbReference type="SUPFAM" id="SSF54001">
    <property type="entry name" value="Cysteine proteinases"/>
    <property type="match status" value="1"/>
</dbReference>
<dbReference type="InterPro" id="IPR050185">
    <property type="entry name" value="Ub_carboxyl-term_hydrolase"/>
</dbReference>
<dbReference type="HOGENOM" id="CLU_001060_6_1_1"/>
<feature type="compositionally biased region" description="Low complexity" evidence="3">
    <location>
        <begin position="880"/>
        <end position="893"/>
    </location>
</feature>
<sequence>MVFQKGCIALNLIAFFHSDRPSHFSCCLCKPSEISCRLIRNLSSHSLSNSSYHNGSSNVVDHHSSHHRQSREKSSTLRSSKRHPRHASTYATMRHQLSSSQSSQDVSSKLISPSPSMPQPIESKPLAICGIKNHGNTCFMNAILQCLSNTDLLAEYFVMSHYKIDLVKHNQLNLCKYGSHGEVTSQCALVFKSLWTNSYSPDISNKFKHLVSKHCKQYEGSDQHDAQEFLFFLLDIFHEDLNIATKKKSKKLKQIQKSWNKPDELVAAETLAYHMRCDSSFIHDLFQAQLCSSLVCRSCNNYSNTFDPYMCLSLPVPIKRTHTVIINVSYLDDVTKIVRMVVAIEAQATLRELRDKISRLVKIPERQLVLLIKEHEVGLKELIKDKLTMHEILEDVNEVEVEAIETPAIPDWTSGVYSSNGIPTLTPSSSPINFASSQPLTLLWVNRVGIGSESKVFGPFFSCTLPRESSFKEIQHWLMKSMSPILRKTCDLAIIKDSTLFRLKVVDGLPGKCYLPEDVDHPLYMPTVDKALSHCEESDYRGPIHLKLIIEWDLDLRQTLLVDDDDIITIIDDPNIEFVKARNEMANTASLKDCFEMYFREERLGADNAWMCPACKRRQQCIKKLSLWSTPDIFIIHLKRFRQASNSSRTKLTTLVSFPLSGLDMNPYLSNRNNNYEDNVYHLYAVCNHHGNMQAGHYTAYCRNIVDGKWYSFDDQNVSPISEKSVVTSDAYILFYQRSTLSFISPINSCSGSSNGSSSTYSTISSNRPFDHWTYHLSSSISNRPSPVSCNSQDNLSSNSHPNSDSSLHGNKSNHQTVSNYNQPSRGARAYSTLPSRGSNDATKALLKDSRSVSPPVKRSQINSYEKSNSKTASLPRNMQSIIPPQQKQLIQPKNDRNHSMSNGRLTSPTHKEIHGKYEANSPDQPNCLTDENQPLRSPPLQENSRYWTVTSV</sequence>
<dbReference type="PROSITE" id="PS00973">
    <property type="entry name" value="USP_2"/>
    <property type="match status" value="1"/>
</dbReference>
<dbReference type="AlphaFoldDB" id="T1JR38"/>
<feature type="region of interest" description="Disordered" evidence="3">
    <location>
        <begin position="53"/>
        <end position="119"/>
    </location>
</feature>
<evidence type="ECO:0000259" key="4">
    <source>
        <dbReference type="PROSITE" id="PS50235"/>
    </source>
</evidence>
<comment type="catalytic activity">
    <reaction evidence="1 2">
        <text>Thiol-dependent hydrolysis of ester, thioester, amide, peptide and isopeptide bonds formed by the C-terminal Gly of ubiquitin (a 76-residue protein attached to proteins as an intracellular targeting signal).</text>
        <dbReference type="EC" id="3.4.19.12"/>
    </reaction>
</comment>
<proteinExistence type="inferred from homology"/>
<feature type="compositionally biased region" description="Low complexity" evidence="3">
    <location>
        <begin position="96"/>
        <end position="108"/>
    </location>
</feature>
<keyword evidence="2" id="KW-0645">Protease</keyword>
<dbReference type="GO" id="GO:0016579">
    <property type="term" value="P:protein deubiquitination"/>
    <property type="evidence" value="ECO:0007669"/>
    <property type="project" value="InterPro"/>
</dbReference>